<dbReference type="AlphaFoldDB" id="A0A974WNE1"/>
<dbReference type="Proteomes" id="UP000662783">
    <property type="component" value="Chromosome"/>
</dbReference>
<gene>
    <name evidence="2" type="ORF">JR347_06225</name>
</gene>
<name>A0A974WNE1_9BACT</name>
<dbReference type="SUPFAM" id="SSF52317">
    <property type="entry name" value="Class I glutamine amidotransferase-like"/>
    <property type="match status" value="1"/>
</dbReference>
<protein>
    <submittedName>
        <fullName evidence="2">DJ-1/PfpI family protein</fullName>
    </submittedName>
</protein>
<dbReference type="InterPro" id="IPR029062">
    <property type="entry name" value="Class_I_gatase-like"/>
</dbReference>
<dbReference type="PANTHER" id="PTHR43130">
    <property type="entry name" value="ARAC-FAMILY TRANSCRIPTIONAL REGULATOR"/>
    <property type="match status" value="1"/>
</dbReference>
<feature type="domain" description="DJ-1/PfpI" evidence="1">
    <location>
        <begin position="56"/>
        <end position="223"/>
    </location>
</feature>
<sequence>MKKTKKITLVTSVIILAATILYSCAKPIREFYTFDKYIGPSLTNEPKLDYNPTLPVVVIVADNNGTEIFDLLAPFYLLRETYSANVYILAQEFQPIVLRKGLFLLPHSTYDQFDLLNVDPDIIVIPNLSAMDKSELNGDIIGWIKKNYQPETRILSVCDGALTAAATGIYDQHPITTHASDLDFLRKQFAEPEWVRGKSYTKSLNLYSTAGVSNAVEGSLKVIKDFFGEEAQLELINHINYPQQIITDEHKGEAITFGQKLKILKKSMFSSKEQIGVILHEGISEFNLAATLDVYYRSFPHEIKSFSSKNMAVTTKHGLRIYPTGNIAQIENYELYALEDSLGFYDQSVKVLKPKQRYIFDYLLDEIGEKHGEAYVPVVKALLDYD</sequence>
<evidence type="ECO:0000313" key="2">
    <source>
        <dbReference type="EMBL" id="QSE98673.1"/>
    </source>
</evidence>
<dbReference type="Gene3D" id="3.40.50.880">
    <property type="match status" value="1"/>
</dbReference>
<keyword evidence="3" id="KW-1185">Reference proteome</keyword>
<dbReference type="KEGG" id="fuv:JR347_06225"/>
<proteinExistence type="predicted"/>
<organism evidence="2 3">
    <name type="scientific">Fulvivirga lutea</name>
    <dbReference type="NCBI Taxonomy" id="2810512"/>
    <lineage>
        <taxon>Bacteria</taxon>
        <taxon>Pseudomonadati</taxon>
        <taxon>Bacteroidota</taxon>
        <taxon>Cytophagia</taxon>
        <taxon>Cytophagales</taxon>
        <taxon>Fulvivirgaceae</taxon>
        <taxon>Fulvivirga</taxon>
    </lineage>
</organism>
<dbReference type="InterPro" id="IPR052158">
    <property type="entry name" value="INH-QAR"/>
</dbReference>
<dbReference type="Pfam" id="PF01965">
    <property type="entry name" value="DJ-1_PfpI"/>
    <property type="match status" value="1"/>
</dbReference>
<accession>A0A974WNE1</accession>
<dbReference type="PANTHER" id="PTHR43130:SF3">
    <property type="entry name" value="HTH-TYPE TRANSCRIPTIONAL REGULATOR RV1931C"/>
    <property type="match status" value="1"/>
</dbReference>
<dbReference type="InterPro" id="IPR002818">
    <property type="entry name" value="DJ-1/PfpI"/>
</dbReference>
<reference evidence="2" key="1">
    <citation type="submission" date="2021-02" db="EMBL/GenBank/DDBJ databases">
        <title>Fulvivirga sp. S481 isolated from sea water.</title>
        <authorList>
            <person name="Bae S.S."/>
            <person name="Baek K."/>
        </authorList>
    </citation>
    <scope>NUCLEOTIDE SEQUENCE</scope>
    <source>
        <strain evidence="2">S481</strain>
    </source>
</reference>
<dbReference type="EMBL" id="CP070608">
    <property type="protein sequence ID" value="QSE98673.1"/>
    <property type="molecule type" value="Genomic_DNA"/>
</dbReference>
<evidence type="ECO:0000313" key="3">
    <source>
        <dbReference type="Proteomes" id="UP000662783"/>
    </source>
</evidence>
<evidence type="ECO:0000259" key="1">
    <source>
        <dbReference type="Pfam" id="PF01965"/>
    </source>
</evidence>
<dbReference type="RefSeq" id="WP_205723187.1">
    <property type="nucleotide sequence ID" value="NZ_CP070608.1"/>
</dbReference>
<dbReference type="PROSITE" id="PS51257">
    <property type="entry name" value="PROKAR_LIPOPROTEIN"/>
    <property type="match status" value="1"/>
</dbReference>